<dbReference type="GO" id="GO:0003700">
    <property type="term" value="F:DNA-binding transcription factor activity"/>
    <property type="evidence" value="ECO:0007669"/>
    <property type="project" value="TreeGrafter"/>
</dbReference>
<dbReference type="InterPro" id="IPR046335">
    <property type="entry name" value="LacI/GalR-like_sensor"/>
</dbReference>
<evidence type="ECO:0000313" key="5">
    <source>
        <dbReference type="EMBL" id="TDA20629.1"/>
    </source>
</evidence>
<dbReference type="SMART" id="SM00354">
    <property type="entry name" value="HTH_LACI"/>
    <property type="match status" value="1"/>
</dbReference>
<name>A0A4R4FD12_9FIRM</name>
<keyword evidence="3" id="KW-0804">Transcription</keyword>
<sequence>MKVSIRRISQITGFSPATVSNALNRKKGVNAATSEKIFKAAETLGYQQEKTITKIKFVTYRKNGLIIDDSQIFPAMIEGVERQAKELGYETTFSHLNYEDESFELRLKDFLEDTNCLSILLGTEMMEEDYVPFYDYKGYLIVLDGWSDEMIFDGVLINNTDAVCQAMEYLVGKGHTKIGYLRGDYRIKAFRYREFGYHRVIGKYRLKVEPEFQITLGTKLESAYQDMKRYLERTGNLPTAFFADNDVIAIGAMRAMKEKGIRIPEDISIVGFDDIGFGSVSTPGLTTIRVFKQEMGEVAVRRALDHIKYSGKNVKMKIQVCTEFVERDSVRQIDR</sequence>
<dbReference type="InterPro" id="IPR010982">
    <property type="entry name" value="Lambda_DNA-bd_dom_sf"/>
</dbReference>
<keyword evidence="1" id="KW-0805">Transcription regulation</keyword>
<dbReference type="AlphaFoldDB" id="A0A4R4FD12"/>
<dbReference type="InterPro" id="IPR028082">
    <property type="entry name" value="Peripla_BP_I"/>
</dbReference>
<keyword evidence="6" id="KW-1185">Reference proteome</keyword>
<gene>
    <name evidence="5" type="ORF">E1963_15700</name>
</gene>
<proteinExistence type="predicted"/>
<dbReference type="PANTHER" id="PTHR30146:SF109">
    <property type="entry name" value="HTH-TYPE TRANSCRIPTIONAL REGULATOR GALS"/>
    <property type="match status" value="1"/>
</dbReference>
<dbReference type="Pfam" id="PF00356">
    <property type="entry name" value="LacI"/>
    <property type="match status" value="1"/>
</dbReference>
<protein>
    <submittedName>
        <fullName evidence="5">LacI family transcriptional regulator</fullName>
    </submittedName>
</protein>
<dbReference type="PANTHER" id="PTHR30146">
    <property type="entry name" value="LACI-RELATED TRANSCRIPTIONAL REPRESSOR"/>
    <property type="match status" value="1"/>
</dbReference>
<evidence type="ECO:0000256" key="3">
    <source>
        <dbReference type="ARBA" id="ARBA00023163"/>
    </source>
</evidence>
<evidence type="ECO:0000256" key="1">
    <source>
        <dbReference type="ARBA" id="ARBA00023015"/>
    </source>
</evidence>
<feature type="domain" description="HTH lacI-type" evidence="4">
    <location>
        <begin position="3"/>
        <end position="47"/>
    </location>
</feature>
<dbReference type="Pfam" id="PF13377">
    <property type="entry name" value="Peripla_BP_3"/>
    <property type="match status" value="1"/>
</dbReference>
<comment type="caution">
    <text evidence="5">The sequence shown here is derived from an EMBL/GenBank/DDBJ whole genome shotgun (WGS) entry which is preliminary data.</text>
</comment>
<dbReference type="InterPro" id="IPR000843">
    <property type="entry name" value="HTH_LacI"/>
</dbReference>
<dbReference type="Proteomes" id="UP000295710">
    <property type="component" value="Unassembled WGS sequence"/>
</dbReference>
<organism evidence="5 6">
    <name type="scientific">Extibacter muris</name>
    <dbReference type="NCBI Taxonomy" id="1796622"/>
    <lineage>
        <taxon>Bacteria</taxon>
        <taxon>Bacillati</taxon>
        <taxon>Bacillota</taxon>
        <taxon>Clostridia</taxon>
        <taxon>Lachnospirales</taxon>
        <taxon>Lachnospiraceae</taxon>
        <taxon>Extibacter</taxon>
    </lineage>
</organism>
<evidence type="ECO:0000259" key="4">
    <source>
        <dbReference type="PROSITE" id="PS50932"/>
    </source>
</evidence>
<accession>A0A4R4FD12</accession>
<dbReference type="Gene3D" id="3.40.50.2300">
    <property type="match status" value="2"/>
</dbReference>
<dbReference type="PROSITE" id="PS50932">
    <property type="entry name" value="HTH_LACI_2"/>
    <property type="match status" value="1"/>
</dbReference>
<dbReference type="GO" id="GO:0000976">
    <property type="term" value="F:transcription cis-regulatory region binding"/>
    <property type="evidence" value="ECO:0007669"/>
    <property type="project" value="TreeGrafter"/>
</dbReference>
<dbReference type="EMBL" id="SMMX01000017">
    <property type="protein sequence ID" value="TDA20629.1"/>
    <property type="molecule type" value="Genomic_DNA"/>
</dbReference>
<dbReference type="SUPFAM" id="SSF53822">
    <property type="entry name" value="Periplasmic binding protein-like I"/>
    <property type="match status" value="1"/>
</dbReference>
<keyword evidence="2" id="KW-0238">DNA-binding</keyword>
<dbReference type="CDD" id="cd01392">
    <property type="entry name" value="HTH_LacI"/>
    <property type="match status" value="1"/>
</dbReference>
<dbReference type="Gene3D" id="1.10.260.40">
    <property type="entry name" value="lambda repressor-like DNA-binding domains"/>
    <property type="match status" value="1"/>
</dbReference>
<evidence type="ECO:0000313" key="6">
    <source>
        <dbReference type="Proteomes" id="UP000295710"/>
    </source>
</evidence>
<dbReference type="RefSeq" id="WP_132279990.1">
    <property type="nucleotide sequence ID" value="NZ_JAOBST010000085.1"/>
</dbReference>
<dbReference type="SUPFAM" id="SSF47413">
    <property type="entry name" value="lambda repressor-like DNA-binding domains"/>
    <property type="match status" value="1"/>
</dbReference>
<evidence type="ECO:0000256" key="2">
    <source>
        <dbReference type="ARBA" id="ARBA00023125"/>
    </source>
</evidence>
<reference evidence="5 6" key="1">
    <citation type="journal article" date="2016" name="Nat. Microbiol.">
        <title>The Mouse Intestinal Bacterial Collection (miBC) provides host-specific insight into cultured diversity and functional potential of the gut microbiota.</title>
        <authorList>
            <person name="Lagkouvardos I."/>
            <person name="Pukall R."/>
            <person name="Abt B."/>
            <person name="Foesel B.U."/>
            <person name="Meier-Kolthoff J.P."/>
            <person name="Kumar N."/>
            <person name="Bresciani A."/>
            <person name="Martinez I."/>
            <person name="Just S."/>
            <person name="Ziegler C."/>
            <person name="Brugiroux S."/>
            <person name="Garzetti D."/>
            <person name="Wenning M."/>
            <person name="Bui T.P."/>
            <person name="Wang J."/>
            <person name="Hugenholtz F."/>
            <person name="Plugge C.M."/>
            <person name="Peterson D.A."/>
            <person name="Hornef M.W."/>
            <person name="Baines J.F."/>
            <person name="Smidt H."/>
            <person name="Walter J."/>
            <person name="Kristiansen K."/>
            <person name="Nielsen H.B."/>
            <person name="Haller D."/>
            <person name="Overmann J."/>
            <person name="Stecher B."/>
            <person name="Clavel T."/>
        </authorList>
    </citation>
    <scope>NUCLEOTIDE SEQUENCE [LARGE SCALE GENOMIC DNA]</scope>
    <source>
        <strain evidence="5 6">DSM 28560</strain>
    </source>
</reference>